<dbReference type="GeneID" id="38778707"/>
<name>A0A401GHX3_9APHY</name>
<dbReference type="EMBL" id="BFAD01000004">
    <property type="protein sequence ID" value="GBE81790.1"/>
    <property type="molecule type" value="Genomic_DNA"/>
</dbReference>
<evidence type="ECO:0000313" key="2">
    <source>
        <dbReference type="Proteomes" id="UP000287166"/>
    </source>
</evidence>
<dbReference type="RefSeq" id="XP_027612703.1">
    <property type="nucleotide sequence ID" value="XM_027756902.1"/>
</dbReference>
<evidence type="ECO:0000313" key="1">
    <source>
        <dbReference type="EMBL" id="GBE81790.1"/>
    </source>
</evidence>
<dbReference type="AlphaFoldDB" id="A0A401GHX3"/>
<accession>A0A401GHX3</accession>
<dbReference type="Proteomes" id="UP000287166">
    <property type="component" value="Unassembled WGS sequence"/>
</dbReference>
<proteinExistence type="predicted"/>
<comment type="caution">
    <text evidence="1">The sequence shown here is derived from an EMBL/GenBank/DDBJ whole genome shotgun (WGS) entry which is preliminary data.</text>
</comment>
<gene>
    <name evidence="1" type="ORF">SCP_0401630</name>
</gene>
<keyword evidence="2" id="KW-1185">Reference proteome</keyword>
<sequence>MTSQAVIFEKITQISGNLAPHTYYRLLNSNFTSIDSFTFIDGTLILFQFTTSLDHSVKVQGLQGVAKILNQSFKYQLYKPPSSRETWEKRVEQYVMRLSAEQLFPTADMQQAVD</sequence>
<protein>
    <submittedName>
        <fullName evidence="1">Uncharacterized protein</fullName>
    </submittedName>
</protein>
<organism evidence="1 2">
    <name type="scientific">Sparassis crispa</name>
    <dbReference type="NCBI Taxonomy" id="139825"/>
    <lineage>
        <taxon>Eukaryota</taxon>
        <taxon>Fungi</taxon>
        <taxon>Dikarya</taxon>
        <taxon>Basidiomycota</taxon>
        <taxon>Agaricomycotina</taxon>
        <taxon>Agaricomycetes</taxon>
        <taxon>Polyporales</taxon>
        <taxon>Sparassidaceae</taxon>
        <taxon>Sparassis</taxon>
    </lineage>
</organism>
<dbReference type="InParanoid" id="A0A401GHX3"/>
<reference evidence="1 2" key="1">
    <citation type="journal article" date="2018" name="Sci. Rep.">
        <title>Genome sequence of the cauliflower mushroom Sparassis crispa (Hanabiratake) and its association with beneficial usage.</title>
        <authorList>
            <person name="Kiyama R."/>
            <person name="Furutani Y."/>
            <person name="Kawaguchi K."/>
            <person name="Nakanishi T."/>
        </authorList>
    </citation>
    <scope>NUCLEOTIDE SEQUENCE [LARGE SCALE GENOMIC DNA]</scope>
</reference>